<evidence type="ECO:0008006" key="4">
    <source>
        <dbReference type="Google" id="ProtNLM"/>
    </source>
</evidence>
<sequence length="322" mass="36541">MDVNDFDNTHHSNITRRLSISLYHYLCKHIIGTENHVKTVRIINTVRDNVSLGNGTATITSGSFGEGLQMRGSDKDIMHVYTCTEVHANIKSATTIPTKTHFLMMTEDTKPGFTMLRLIDSNNISLISIDQNLFLPKLGLVKLELTYYTQSYSPTLLSCRKFRGEQHLSNILFKQILSIEGMSNVHGPCLTDSDGLFDLANCLHSKFWVRAALQWSTRSNNAWLYEPTKKKIISHGVLFVPVGDKGSPNEEFEWRLSFSVGEKFLIYTFSHTQLLCYALMKILLKDVIDIDSRCKKNAVFLLPEDNYILVIGRTTTLCMDTC</sequence>
<keyword evidence="3" id="KW-1185">Reference proteome</keyword>
<dbReference type="PANTHER" id="PTHR10656">
    <property type="entry name" value="CELL FATE DETERMINING PROTEIN MAB21-RELATED"/>
    <property type="match status" value="1"/>
</dbReference>
<reference evidence="2" key="1">
    <citation type="submission" date="2018-11" db="EMBL/GenBank/DDBJ databases">
        <authorList>
            <person name="Alioto T."/>
            <person name="Alioto T."/>
        </authorList>
    </citation>
    <scope>NUCLEOTIDE SEQUENCE</scope>
</reference>
<comment type="caution">
    <text evidence="2">The sequence shown here is derived from an EMBL/GenBank/DDBJ whole genome shotgun (WGS) entry which is preliminary data.</text>
</comment>
<evidence type="ECO:0000313" key="2">
    <source>
        <dbReference type="EMBL" id="VDI33853.1"/>
    </source>
</evidence>
<gene>
    <name evidence="2" type="ORF">MGAL_10B020670</name>
</gene>
<comment type="similarity">
    <text evidence="1">Belongs to the mab-21 family.</text>
</comment>
<dbReference type="Proteomes" id="UP000596742">
    <property type="component" value="Unassembled WGS sequence"/>
</dbReference>
<accession>A0A8B6EH66</accession>
<proteinExistence type="inferred from homology"/>
<name>A0A8B6EH66_MYTGA</name>
<dbReference type="EMBL" id="UYJE01005097">
    <property type="protein sequence ID" value="VDI33853.1"/>
    <property type="molecule type" value="Genomic_DNA"/>
</dbReference>
<dbReference type="PANTHER" id="PTHR10656:SF42">
    <property type="entry name" value="CYCLIC GMP-AMP SYNTHASE-LIKE PROTEIN-RELATED"/>
    <property type="match status" value="1"/>
</dbReference>
<dbReference type="OrthoDB" id="6147354at2759"/>
<evidence type="ECO:0000313" key="3">
    <source>
        <dbReference type="Proteomes" id="UP000596742"/>
    </source>
</evidence>
<dbReference type="AlphaFoldDB" id="A0A8B6EH66"/>
<evidence type="ECO:0000256" key="1">
    <source>
        <dbReference type="ARBA" id="ARBA00008307"/>
    </source>
</evidence>
<protein>
    <recommendedName>
        <fullName evidence="4">Mab-21-like nucleotidyltransferase domain-containing protein</fullName>
    </recommendedName>
</protein>
<organism evidence="2 3">
    <name type="scientific">Mytilus galloprovincialis</name>
    <name type="common">Mediterranean mussel</name>
    <dbReference type="NCBI Taxonomy" id="29158"/>
    <lineage>
        <taxon>Eukaryota</taxon>
        <taxon>Metazoa</taxon>
        <taxon>Spiralia</taxon>
        <taxon>Lophotrochozoa</taxon>
        <taxon>Mollusca</taxon>
        <taxon>Bivalvia</taxon>
        <taxon>Autobranchia</taxon>
        <taxon>Pteriomorphia</taxon>
        <taxon>Mytilida</taxon>
        <taxon>Mytiloidea</taxon>
        <taxon>Mytilidae</taxon>
        <taxon>Mytilinae</taxon>
        <taxon>Mytilus</taxon>
    </lineage>
</organism>